<dbReference type="EMBL" id="JAPZBR010000006">
    <property type="protein sequence ID" value="KAJ5350543.1"/>
    <property type="molecule type" value="Genomic_DNA"/>
</dbReference>
<protein>
    <submittedName>
        <fullName evidence="2">Uncharacterized protein</fullName>
    </submittedName>
</protein>
<dbReference type="Proteomes" id="UP001148299">
    <property type="component" value="Unassembled WGS sequence"/>
</dbReference>
<comment type="caution">
    <text evidence="2">The sequence shown here is derived from an EMBL/GenBank/DDBJ whole genome shotgun (WGS) entry which is preliminary data.</text>
</comment>
<dbReference type="AlphaFoldDB" id="A0A9W9UMH4"/>
<reference evidence="2" key="1">
    <citation type="submission" date="2022-12" db="EMBL/GenBank/DDBJ databases">
        <authorList>
            <person name="Petersen C."/>
        </authorList>
    </citation>
    <scope>NUCLEOTIDE SEQUENCE</scope>
    <source>
        <strain evidence="2">IBT 35675</strain>
    </source>
</reference>
<name>A0A9W9UMH4_PENBR</name>
<evidence type="ECO:0000313" key="2">
    <source>
        <dbReference type="EMBL" id="KAJ5350543.1"/>
    </source>
</evidence>
<feature type="region of interest" description="Disordered" evidence="1">
    <location>
        <begin position="1"/>
        <end position="65"/>
    </location>
</feature>
<keyword evidence="3" id="KW-1185">Reference proteome</keyword>
<reference evidence="2" key="2">
    <citation type="journal article" date="2023" name="IMA Fungus">
        <title>Comparative genomic study of the Penicillium genus elucidates a diverse pangenome and 15 lateral gene transfer events.</title>
        <authorList>
            <person name="Petersen C."/>
            <person name="Sorensen T."/>
            <person name="Nielsen M.R."/>
            <person name="Sondergaard T.E."/>
            <person name="Sorensen J.L."/>
            <person name="Fitzpatrick D.A."/>
            <person name="Frisvad J.C."/>
            <person name="Nielsen K.L."/>
        </authorList>
    </citation>
    <scope>NUCLEOTIDE SEQUENCE</scope>
    <source>
        <strain evidence="2">IBT 35675</strain>
    </source>
</reference>
<evidence type="ECO:0000256" key="1">
    <source>
        <dbReference type="SAM" id="MobiDB-lite"/>
    </source>
</evidence>
<accession>A0A9W9UMH4</accession>
<evidence type="ECO:0000313" key="3">
    <source>
        <dbReference type="Proteomes" id="UP001148299"/>
    </source>
</evidence>
<proteinExistence type="predicted"/>
<organism evidence="2 3">
    <name type="scientific">Penicillium brevicompactum</name>
    <dbReference type="NCBI Taxonomy" id="5074"/>
    <lineage>
        <taxon>Eukaryota</taxon>
        <taxon>Fungi</taxon>
        <taxon>Dikarya</taxon>
        <taxon>Ascomycota</taxon>
        <taxon>Pezizomycotina</taxon>
        <taxon>Eurotiomycetes</taxon>
        <taxon>Eurotiomycetidae</taxon>
        <taxon>Eurotiales</taxon>
        <taxon>Aspergillaceae</taxon>
        <taxon>Penicillium</taxon>
    </lineage>
</organism>
<feature type="compositionally biased region" description="Polar residues" evidence="1">
    <location>
        <begin position="34"/>
        <end position="49"/>
    </location>
</feature>
<feature type="compositionally biased region" description="Basic and acidic residues" evidence="1">
    <location>
        <begin position="51"/>
        <end position="65"/>
    </location>
</feature>
<sequence length="106" mass="11719">MAPDIKAPRTQSLGEATNENDHSGQEGECFGQVPPSSNLLTRTSPSQLDYTLKDRKHREVASKEKMPPRKVLILLPPPPVSNKVNAAPIAEKRFSPQYTPWAMGLQ</sequence>
<gene>
    <name evidence="2" type="ORF">N7541_008270</name>
</gene>